<dbReference type="KEGG" id="serj:SGUI_2294"/>
<dbReference type="SUPFAM" id="SSF54593">
    <property type="entry name" value="Glyoxalase/Bleomycin resistance protein/Dihydroxybiphenyl dioxygenase"/>
    <property type="match status" value="2"/>
</dbReference>
<evidence type="ECO:0000259" key="2">
    <source>
        <dbReference type="PROSITE" id="PS50112"/>
    </source>
</evidence>
<dbReference type="EMBL" id="CP014989">
    <property type="protein sequence ID" value="ANS79690.1"/>
    <property type="molecule type" value="Genomic_DNA"/>
</dbReference>
<dbReference type="InterPro" id="IPR029068">
    <property type="entry name" value="Glyas_Bleomycin-R_OHBP_Dase"/>
</dbReference>
<dbReference type="InterPro" id="IPR000014">
    <property type="entry name" value="PAS"/>
</dbReference>
<evidence type="ECO:0000313" key="4">
    <source>
        <dbReference type="Proteomes" id="UP000092482"/>
    </source>
</evidence>
<dbReference type="Proteomes" id="UP000092482">
    <property type="component" value="Chromosome"/>
</dbReference>
<reference evidence="3 4" key="1">
    <citation type="submission" date="2016-03" db="EMBL/GenBank/DDBJ databases">
        <title>Shallow-sea hydrothermal system.</title>
        <authorList>
            <person name="Tang K."/>
        </authorList>
    </citation>
    <scope>NUCLEOTIDE SEQUENCE [LARGE SCALE GENOMIC DNA]</scope>
    <source>
        <strain evidence="3 4">JLT9</strain>
    </source>
</reference>
<dbReference type="AlphaFoldDB" id="A0A1B1NE19"/>
<dbReference type="STRING" id="1758689.SGUI_2294"/>
<accession>A0A1B1NE19</accession>
<keyword evidence="4" id="KW-1185">Reference proteome</keyword>
<feature type="region of interest" description="Disordered" evidence="1">
    <location>
        <begin position="97"/>
        <end position="125"/>
    </location>
</feature>
<feature type="domain" description="PAS" evidence="2">
    <location>
        <begin position="212"/>
        <end position="246"/>
    </location>
</feature>
<protein>
    <recommendedName>
        <fullName evidence="2">PAS domain-containing protein</fullName>
    </recommendedName>
</protein>
<dbReference type="PROSITE" id="PS50112">
    <property type="entry name" value="PAS"/>
    <property type="match status" value="1"/>
</dbReference>
<feature type="compositionally biased region" description="Polar residues" evidence="1">
    <location>
        <begin position="106"/>
        <end position="118"/>
    </location>
</feature>
<dbReference type="OrthoDB" id="3296095at2"/>
<dbReference type="Gene3D" id="3.10.180.10">
    <property type="entry name" value="2,3-Dihydroxybiphenyl 1,2-Dioxygenase, domain 1"/>
    <property type="match status" value="1"/>
</dbReference>
<name>A0A1B1NE19_9MICO</name>
<proteinExistence type="predicted"/>
<evidence type="ECO:0000313" key="3">
    <source>
        <dbReference type="EMBL" id="ANS79690.1"/>
    </source>
</evidence>
<evidence type="ECO:0000256" key="1">
    <source>
        <dbReference type="SAM" id="MobiDB-lite"/>
    </source>
</evidence>
<organism evidence="3 4">
    <name type="scientific">Serinicoccus hydrothermalis</name>
    <dbReference type="NCBI Taxonomy" id="1758689"/>
    <lineage>
        <taxon>Bacteria</taxon>
        <taxon>Bacillati</taxon>
        <taxon>Actinomycetota</taxon>
        <taxon>Actinomycetes</taxon>
        <taxon>Micrococcales</taxon>
        <taxon>Ornithinimicrobiaceae</taxon>
        <taxon>Serinicoccus</taxon>
    </lineage>
</organism>
<gene>
    <name evidence="3" type="ORF">SGUI_2294</name>
</gene>
<sequence length="246" mass="26361">MTEQLTARPIRFTADLPAWRHLVETLGGRLLLERPGWLVYALGSGRLALHQANEDQPSGTALAFETSTPIPEAVQQVAARGIPITLGHPDHGEAGIVSAPDGTRLTLDSPTPVETSRQNTDRAPDPRLSVLPIWYGPDPAMIRRTLEGLGSRPRLVGDDGTWTDLTCSGGGLVAAHRADAPGTELALEWDGDVEDALALLTGAGIEAVLIDETYSRTVQITDPDGGSTIWVNERQTDLYGYTRAEA</sequence>
<dbReference type="RefSeq" id="WP_066640375.1">
    <property type="nucleotide sequence ID" value="NZ_CP014989.1"/>
</dbReference>